<name>A0ABY4GHE2_9BACI</name>
<reference evidence="3 4" key="1">
    <citation type="submission" date="2022-04" db="EMBL/GenBank/DDBJ databases">
        <title>Gracilibacillus sp. isolated from saltern.</title>
        <authorList>
            <person name="Won M."/>
            <person name="Lee C.-M."/>
            <person name="Woen H.-Y."/>
            <person name="Kwon S.-W."/>
        </authorList>
    </citation>
    <scope>NUCLEOTIDE SEQUENCE [LARGE SCALE GENOMIC DNA]</scope>
    <source>
        <strain evidence="3 4">SSPM10-3</strain>
    </source>
</reference>
<evidence type="ECO:0000313" key="4">
    <source>
        <dbReference type="Proteomes" id="UP000831537"/>
    </source>
</evidence>
<feature type="region of interest" description="Disordered" evidence="2">
    <location>
        <begin position="1"/>
        <end position="29"/>
    </location>
</feature>
<feature type="compositionally biased region" description="Basic residues" evidence="2">
    <location>
        <begin position="1"/>
        <end position="20"/>
    </location>
</feature>
<keyword evidence="4" id="KW-1185">Reference proteome</keyword>
<gene>
    <name evidence="3" type="ORF">MUN87_13420</name>
</gene>
<dbReference type="RefSeq" id="WP_244740903.1">
    <property type="nucleotide sequence ID" value="NZ_CP095071.1"/>
</dbReference>
<proteinExistence type="predicted"/>
<feature type="coiled-coil region" evidence="1">
    <location>
        <begin position="75"/>
        <end position="105"/>
    </location>
</feature>
<evidence type="ECO:0000313" key="3">
    <source>
        <dbReference type="EMBL" id="UOQ83753.1"/>
    </source>
</evidence>
<accession>A0ABY4GHE2</accession>
<organism evidence="3 4">
    <name type="scientific">Gracilibacillus salinarum</name>
    <dbReference type="NCBI Taxonomy" id="2932255"/>
    <lineage>
        <taxon>Bacteria</taxon>
        <taxon>Bacillati</taxon>
        <taxon>Bacillota</taxon>
        <taxon>Bacilli</taxon>
        <taxon>Bacillales</taxon>
        <taxon>Bacillaceae</taxon>
        <taxon>Gracilibacillus</taxon>
    </lineage>
</organism>
<protein>
    <submittedName>
        <fullName evidence="3">Uncharacterized protein</fullName>
    </submittedName>
</protein>
<keyword evidence="1" id="KW-0175">Coiled coil</keyword>
<dbReference type="EMBL" id="CP095071">
    <property type="protein sequence ID" value="UOQ83753.1"/>
    <property type="molecule type" value="Genomic_DNA"/>
</dbReference>
<evidence type="ECO:0000256" key="2">
    <source>
        <dbReference type="SAM" id="MobiDB-lite"/>
    </source>
</evidence>
<dbReference type="Proteomes" id="UP000831537">
    <property type="component" value="Chromosome"/>
</dbReference>
<sequence length="131" mass="15556">MKKKKKKKNNSVPRRKRTNKQGRLQAAPHWIPKYEGKNLVKGYAKHFGVNKLNAIVELETLGYEIDEKYKDIIKQDEIRKQNVTIERKRRKAEQKQMEEQDFESDETFYYIAGYTPGGAPYGITWEEMEDE</sequence>
<evidence type="ECO:0000256" key="1">
    <source>
        <dbReference type="SAM" id="Coils"/>
    </source>
</evidence>